<accession>A0A088FQJ8</accession>
<dbReference type="SUPFAM" id="SSF46689">
    <property type="entry name" value="Homeodomain-like"/>
    <property type="match status" value="1"/>
</dbReference>
<name>A0A088FQJ8_9CAUD</name>
<keyword evidence="3" id="KW-1185">Reference proteome</keyword>
<reference evidence="3" key="1">
    <citation type="submission" date="2014-12" db="EMBL/GenBank/DDBJ databases">
        <authorList>
            <person name="Lv M."/>
            <person name="Lei L."/>
        </authorList>
    </citation>
    <scope>NUCLEOTIDE SEQUENCE [LARGE SCALE GENOMIC DNA]</scope>
</reference>
<reference evidence="2 3" key="2">
    <citation type="journal article" date="2015" name="Virus Genes">
        <title>Genome sequencing and analysis of an Escherichia coli phage vB_EcoM-ep3 with a novel lysin, Lysep3.</title>
        <authorList>
            <person name="Lv M."/>
            <person name="Wang S."/>
            <person name="Yan G."/>
            <person name="Sun C."/>
            <person name="Feng X."/>
            <person name="Gu J."/>
            <person name="Han W."/>
            <person name="Lei L."/>
        </authorList>
    </citation>
    <scope>NUCLEOTIDE SEQUENCE [LARGE SCALE GENOMIC DNA]</scope>
</reference>
<dbReference type="KEGG" id="vg:22112956"/>
<dbReference type="Proteomes" id="UP000029362">
    <property type="component" value="Segment"/>
</dbReference>
<dbReference type="InterPro" id="IPR036388">
    <property type="entry name" value="WH-like_DNA-bd_sf"/>
</dbReference>
<dbReference type="OrthoDB" id="12688at10239"/>
<sequence length="144" mass="16570">MELPRTVQEIADVIGRERALYLIGQLPKLWVPSQQYHKVILYVPKRIRPNDPLVKILGWSDASKMVQHFGGEMLHPANCEYIYRRFIHSSIKRMHSEGMDAKAIAELLDVSERTVKRHCTDKPHKDTSPANDNTPERLLTAMGQ</sequence>
<dbReference type="GeneID" id="22112956"/>
<dbReference type="InterPro" id="IPR009057">
    <property type="entry name" value="Homeodomain-like_sf"/>
</dbReference>
<protein>
    <submittedName>
        <fullName evidence="2">Uncharacterized protein</fullName>
    </submittedName>
</protein>
<evidence type="ECO:0000313" key="2">
    <source>
        <dbReference type="EMBL" id="AIM50550.1"/>
    </source>
</evidence>
<dbReference type="EMBL" id="KM360178">
    <property type="protein sequence ID" value="AIM50550.1"/>
    <property type="molecule type" value="Genomic_DNA"/>
</dbReference>
<dbReference type="RefSeq" id="YP_009100015.1">
    <property type="nucleotide sequence ID" value="NC_025430.1"/>
</dbReference>
<evidence type="ECO:0000313" key="3">
    <source>
        <dbReference type="Proteomes" id="UP000029362"/>
    </source>
</evidence>
<gene>
    <name evidence="2" type="ORF">ep3_0022</name>
</gene>
<dbReference type="Gene3D" id="1.10.10.10">
    <property type="entry name" value="Winged helix-like DNA-binding domain superfamily/Winged helix DNA-binding domain"/>
    <property type="match status" value="1"/>
</dbReference>
<proteinExistence type="predicted"/>
<organism evidence="2 3">
    <name type="scientific">Escherichia phage vB_EcoM-ep3</name>
    <dbReference type="NCBI Taxonomy" id="1541883"/>
    <lineage>
        <taxon>Viruses</taxon>
        <taxon>Duplodnaviria</taxon>
        <taxon>Heunggongvirae</taxon>
        <taxon>Uroviricota</taxon>
        <taxon>Caudoviricetes</taxon>
        <taxon>Iiscvirinae</taxon>
        <taxon>Jilinvirus</taxon>
        <taxon>Jilinvirus ep3</taxon>
    </lineage>
</organism>
<feature type="region of interest" description="Disordered" evidence="1">
    <location>
        <begin position="118"/>
        <end position="144"/>
    </location>
</feature>
<feature type="compositionally biased region" description="Basic and acidic residues" evidence="1">
    <location>
        <begin position="118"/>
        <end position="127"/>
    </location>
</feature>
<evidence type="ECO:0000256" key="1">
    <source>
        <dbReference type="SAM" id="MobiDB-lite"/>
    </source>
</evidence>